<dbReference type="Proteomes" id="UP001055439">
    <property type="component" value="Chromosome 6"/>
</dbReference>
<gene>
    <name evidence="1" type="ORF">MUK42_11035</name>
</gene>
<keyword evidence="2" id="KW-1185">Reference proteome</keyword>
<reference evidence="1" key="1">
    <citation type="submission" date="2022-05" db="EMBL/GenBank/DDBJ databases">
        <title>The Musa troglodytarum L. genome provides insights into the mechanism of non-climacteric behaviour and enrichment of carotenoids.</title>
        <authorList>
            <person name="Wang J."/>
        </authorList>
    </citation>
    <scope>NUCLEOTIDE SEQUENCE</scope>
    <source>
        <tissue evidence="1">Leaf</tissue>
    </source>
</reference>
<sequence>MGRLPDPTHSSIEALKRRRIPSSRFVAVVLGRDASFLGRGKRGRAWRWSTELVEAIAKTLLFPATALHWPLGTQSETPKSKEELDNVVGMTAMATASVGIAR</sequence>
<dbReference type="EMBL" id="CP097508">
    <property type="protein sequence ID" value="URE10515.1"/>
    <property type="molecule type" value="Genomic_DNA"/>
</dbReference>
<proteinExistence type="predicted"/>
<organism evidence="1 2">
    <name type="scientific">Musa troglodytarum</name>
    <name type="common">fe'i banana</name>
    <dbReference type="NCBI Taxonomy" id="320322"/>
    <lineage>
        <taxon>Eukaryota</taxon>
        <taxon>Viridiplantae</taxon>
        <taxon>Streptophyta</taxon>
        <taxon>Embryophyta</taxon>
        <taxon>Tracheophyta</taxon>
        <taxon>Spermatophyta</taxon>
        <taxon>Magnoliopsida</taxon>
        <taxon>Liliopsida</taxon>
        <taxon>Zingiberales</taxon>
        <taxon>Musaceae</taxon>
        <taxon>Musa</taxon>
    </lineage>
</organism>
<protein>
    <submittedName>
        <fullName evidence="1">Uncharacterized protein</fullName>
    </submittedName>
</protein>
<dbReference type="AlphaFoldDB" id="A0A9E7GA13"/>
<accession>A0A9E7GA13</accession>
<name>A0A9E7GA13_9LILI</name>
<evidence type="ECO:0000313" key="2">
    <source>
        <dbReference type="Proteomes" id="UP001055439"/>
    </source>
</evidence>
<evidence type="ECO:0000313" key="1">
    <source>
        <dbReference type="EMBL" id="URE10515.1"/>
    </source>
</evidence>